<dbReference type="InterPro" id="IPR041178">
    <property type="entry name" value="RPA43_OB"/>
</dbReference>
<evidence type="ECO:0000313" key="9">
    <source>
        <dbReference type="Proteomes" id="UP000799770"/>
    </source>
</evidence>
<dbReference type="PANTHER" id="PTHR12709:SF5">
    <property type="entry name" value="DNA-DIRECTED RNA POLYMERASE I SUBUNIT RPA43"/>
    <property type="match status" value="1"/>
</dbReference>
<protein>
    <recommendedName>
        <fullName evidence="5">DNA-directed RNA polymerase subunit</fullName>
    </recommendedName>
</protein>
<sequence length="278" mass="30351">MAPIASEQSSLLHIERIAQYISLPPACLATPLPSVCASVFSPLLLSYCPPARGIVLAYQNVQLTDSPPRTAAQIAQIQKEKSRKRKRREERHYESASDSDSGADNANGEGNVMLGKVIDEYSGVFLWATADLLVWRPEKGVWIEGKVMHQSSSHITLSYLNTFSVSVLKQHLPAGYAFSSYSNTQAQRRGGAEEVGDAEGFWCDDDGMPLEDVVSVRIRDFGFGSGGKGKGFVRVEGSMVSEEEEKRREGAGKDKAARKAGRAALKRAEQSSQIVEVE</sequence>
<dbReference type="GO" id="GO:0006352">
    <property type="term" value="P:DNA-templated transcription initiation"/>
    <property type="evidence" value="ECO:0007669"/>
    <property type="project" value="UniProtKB-UniRule"/>
</dbReference>
<feature type="region of interest" description="Disordered" evidence="6">
    <location>
        <begin position="77"/>
        <end position="107"/>
    </location>
</feature>
<evidence type="ECO:0000256" key="1">
    <source>
        <dbReference type="ARBA" id="ARBA00004123"/>
    </source>
</evidence>
<proteinExistence type="predicted"/>
<accession>A0A6A5ZM05</accession>
<keyword evidence="9" id="KW-1185">Reference proteome</keyword>
<dbReference type="Proteomes" id="UP000799770">
    <property type="component" value="Unassembled WGS sequence"/>
</dbReference>
<reference evidence="8" key="1">
    <citation type="journal article" date="2020" name="Stud. Mycol.">
        <title>101 Dothideomycetes genomes: a test case for predicting lifestyles and emergence of pathogens.</title>
        <authorList>
            <person name="Haridas S."/>
            <person name="Albert R."/>
            <person name="Binder M."/>
            <person name="Bloem J."/>
            <person name="Labutti K."/>
            <person name="Salamov A."/>
            <person name="Andreopoulos B."/>
            <person name="Baker S."/>
            <person name="Barry K."/>
            <person name="Bills G."/>
            <person name="Bluhm B."/>
            <person name="Cannon C."/>
            <person name="Castanera R."/>
            <person name="Culley D."/>
            <person name="Daum C."/>
            <person name="Ezra D."/>
            <person name="Gonzalez J."/>
            <person name="Henrissat B."/>
            <person name="Kuo A."/>
            <person name="Liang C."/>
            <person name="Lipzen A."/>
            <person name="Lutzoni F."/>
            <person name="Magnuson J."/>
            <person name="Mondo S."/>
            <person name="Nolan M."/>
            <person name="Ohm R."/>
            <person name="Pangilinan J."/>
            <person name="Park H.-J."/>
            <person name="Ramirez L."/>
            <person name="Alfaro M."/>
            <person name="Sun H."/>
            <person name="Tritt A."/>
            <person name="Yoshinaga Y."/>
            <person name="Zwiers L.-H."/>
            <person name="Turgeon B."/>
            <person name="Goodwin S."/>
            <person name="Spatafora J."/>
            <person name="Crous P."/>
            <person name="Grigoriev I."/>
        </authorList>
    </citation>
    <scope>NUCLEOTIDE SEQUENCE</scope>
    <source>
        <strain evidence="8">CBS 627.86</strain>
    </source>
</reference>
<dbReference type="InterPro" id="IPR045113">
    <property type="entry name" value="Rpb7-like"/>
</dbReference>
<dbReference type="OrthoDB" id="10250504at2759"/>
<dbReference type="GO" id="GO:0006362">
    <property type="term" value="P:transcription elongation by RNA polymerase I"/>
    <property type="evidence" value="ECO:0007669"/>
    <property type="project" value="TreeGrafter"/>
</dbReference>
<evidence type="ECO:0000313" key="8">
    <source>
        <dbReference type="EMBL" id="KAF2120670.1"/>
    </source>
</evidence>
<evidence type="ECO:0000256" key="5">
    <source>
        <dbReference type="RuleBase" id="RU369086"/>
    </source>
</evidence>
<comment type="function">
    <text evidence="5">DNA-dependent RNA polymerase which catalyzes the transcription of DNA into RNA using the four ribonucleoside triphosphates as substrates.</text>
</comment>
<gene>
    <name evidence="8" type="ORF">BDV96DRAFT_565311</name>
</gene>
<evidence type="ECO:0000256" key="4">
    <source>
        <dbReference type="ARBA" id="ARBA00023242"/>
    </source>
</evidence>
<evidence type="ECO:0000256" key="2">
    <source>
        <dbReference type="ARBA" id="ARBA00022478"/>
    </source>
</evidence>
<keyword evidence="2 5" id="KW-0240">DNA-directed RNA polymerase</keyword>
<dbReference type="GO" id="GO:0005736">
    <property type="term" value="C:RNA polymerase I complex"/>
    <property type="evidence" value="ECO:0007669"/>
    <property type="project" value="TreeGrafter"/>
</dbReference>
<comment type="subcellular location">
    <subcellularLocation>
        <location evidence="1 5">Nucleus</location>
    </subcellularLocation>
</comment>
<dbReference type="AlphaFoldDB" id="A0A6A5ZM05"/>
<dbReference type="InterPro" id="IPR036898">
    <property type="entry name" value="RNA_pol_Rpb7-like_N_sf"/>
</dbReference>
<evidence type="ECO:0000256" key="6">
    <source>
        <dbReference type="SAM" id="MobiDB-lite"/>
    </source>
</evidence>
<name>A0A6A5ZM05_9PLEO</name>
<dbReference type="Pfam" id="PF17875">
    <property type="entry name" value="RPA43_OB"/>
    <property type="match status" value="1"/>
</dbReference>
<feature type="compositionally biased region" description="Basic and acidic residues" evidence="6">
    <location>
        <begin position="244"/>
        <end position="257"/>
    </location>
</feature>
<dbReference type="Gene3D" id="3.30.1490.120">
    <property type="entry name" value="RNA polymerase Rpb7-like, N-terminal domain"/>
    <property type="match status" value="1"/>
</dbReference>
<dbReference type="EMBL" id="ML977313">
    <property type="protein sequence ID" value="KAF2120670.1"/>
    <property type="molecule type" value="Genomic_DNA"/>
</dbReference>
<keyword evidence="3 5" id="KW-0804">Transcription</keyword>
<evidence type="ECO:0000259" key="7">
    <source>
        <dbReference type="Pfam" id="PF17875"/>
    </source>
</evidence>
<dbReference type="PANTHER" id="PTHR12709">
    <property type="entry name" value="DNA-DIRECTED RNA POLYMERASE II, III"/>
    <property type="match status" value="1"/>
</dbReference>
<evidence type="ECO:0000256" key="3">
    <source>
        <dbReference type="ARBA" id="ARBA00023163"/>
    </source>
</evidence>
<feature type="domain" description="RPA43 OB" evidence="7">
    <location>
        <begin position="137"/>
        <end position="239"/>
    </location>
</feature>
<feature type="compositionally biased region" description="Low complexity" evidence="6">
    <location>
        <begin position="96"/>
        <end position="107"/>
    </location>
</feature>
<dbReference type="Gene3D" id="2.40.50.1060">
    <property type="match status" value="1"/>
</dbReference>
<feature type="region of interest" description="Disordered" evidence="6">
    <location>
        <begin position="236"/>
        <end position="278"/>
    </location>
</feature>
<keyword evidence="4 5" id="KW-0539">Nucleus</keyword>
<organism evidence="8 9">
    <name type="scientific">Lophiotrema nucula</name>
    <dbReference type="NCBI Taxonomy" id="690887"/>
    <lineage>
        <taxon>Eukaryota</taxon>
        <taxon>Fungi</taxon>
        <taxon>Dikarya</taxon>
        <taxon>Ascomycota</taxon>
        <taxon>Pezizomycotina</taxon>
        <taxon>Dothideomycetes</taxon>
        <taxon>Pleosporomycetidae</taxon>
        <taxon>Pleosporales</taxon>
        <taxon>Lophiotremataceae</taxon>
        <taxon>Lophiotrema</taxon>
    </lineage>
</organism>